<evidence type="ECO:0000256" key="6">
    <source>
        <dbReference type="ARBA" id="ARBA00023014"/>
    </source>
</evidence>
<keyword evidence="6" id="KW-0411">Iron-sulfur</keyword>
<dbReference type="AlphaFoldDB" id="A0A239VM07"/>
<comment type="function">
    <text evidence="1">Iron-sulfur subunit of the cytochrome bc1 complex, an essential component of the respiratory electron transport chain required for ATP synthesis. The bc1 complex catalyzes the oxidation of menaquinol and the reduction of cytochrome c in the respiratory chain. The bc1 complex operates through a Q-cycle mechanism that couples electron transfer to generation of the proton gradient that drives ATP synthesis.</text>
</comment>
<dbReference type="Proteomes" id="UP000242637">
    <property type="component" value="Chromosome 1"/>
</dbReference>
<dbReference type="GeneID" id="63459991"/>
<dbReference type="InterPro" id="IPR005805">
    <property type="entry name" value="Rieske_Fe-S_prot_C"/>
</dbReference>
<feature type="transmembrane region" description="Helical" evidence="10">
    <location>
        <begin position="20"/>
        <end position="38"/>
    </location>
</feature>
<dbReference type="CDD" id="cd03467">
    <property type="entry name" value="Rieske"/>
    <property type="match status" value="1"/>
</dbReference>
<evidence type="ECO:0000313" key="12">
    <source>
        <dbReference type="EMBL" id="SNV23351.1"/>
    </source>
</evidence>
<reference evidence="12 13" key="1">
    <citation type="submission" date="2017-06" db="EMBL/GenBank/DDBJ databases">
        <authorList>
            <consortium name="Pathogen Informatics"/>
        </authorList>
    </citation>
    <scope>NUCLEOTIDE SEQUENCE [LARGE SCALE GENOMIC DNA]</scope>
    <source>
        <strain evidence="12 13">NCTC13039</strain>
    </source>
</reference>
<dbReference type="Pfam" id="PF00355">
    <property type="entry name" value="Rieske"/>
    <property type="match status" value="1"/>
</dbReference>
<keyword evidence="5" id="KW-0408">Iron</keyword>
<accession>A0A239VM07</accession>
<keyword evidence="7" id="KW-1015">Disulfide bond</keyword>
<proteinExistence type="predicted"/>
<dbReference type="PANTHER" id="PTHR10134">
    <property type="entry name" value="CYTOCHROME B-C1 COMPLEX SUBUNIT RIESKE, MITOCHONDRIAL"/>
    <property type="match status" value="1"/>
</dbReference>
<dbReference type="EMBL" id="LT906453">
    <property type="protein sequence ID" value="SNV23351.1"/>
    <property type="molecule type" value="Genomic_DNA"/>
</dbReference>
<dbReference type="GO" id="GO:0004497">
    <property type="term" value="F:monooxygenase activity"/>
    <property type="evidence" value="ECO:0007669"/>
    <property type="project" value="UniProtKB-ARBA"/>
</dbReference>
<dbReference type="InterPro" id="IPR014349">
    <property type="entry name" value="Rieske_Fe-S_prot"/>
</dbReference>
<keyword evidence="10" id="KW-0812">Transmembrane</keyword>
<organism evidence="12 13">
    <name type="scientific">Dermatophilus congolensis</name>
    <dbReference type="NCBI Taxonomy" id="1863"/>
    <lineage>
        <taxon>Bacteria</taxon>
        <taxon>Bacillati</taxon>
        <taxon>Actinomycetota</taxon>
        <taxon>Actinomycetes</taxon>
        <taxon>Micrococcales</taxon>
        <taxon>Dermatophilaceae</taxon>
        <taxon>Dermatophilus</taxon>
    </lineage>
</organism>
<dbReference type="KEGG" id="dco:SAMEA4475696_1797"/>
<dbReference type="OrthoDB" id="25106at2"/>
<dbReference type="RefSeq" id="WP_051277088.1">
    <property type="nucleotide sequence ID" value="NZ_LT906453.1"/>
</dbReference>
<dbReference type="GO" id="GO:0016705">
    <property type="term" value="F:oxidoreductase activity, acting on paired donors, with incorporation or reduction of molecular oxygen"/>
    <property type="evidence" value="ECO:0007669"/>
    <property type="project" value="UniProtKB-ARBA"/>
</dbReference>
<gene>
    <name evidence="12" type="primary">petC</name>
    <name evidence="12" type="ORF">SAMEA4475696_01797</name>
</gene>
<evidence type="ECO:0000256" key="7">
    <source>
        <dbReference type="ARBA" id="ARBA00023157"/>
    </source>
</evidence>
<dbReference type="InterPro" id="IPR036922">
    <property type="entry name" value="Rieske_2Fe-2S_sf"/>
</dbReference>
<protein>
    <recommendedName>
        <fullName evidence="2">Cytochrome bc1 complex Rieske iron-sulfur subunit</fullName>
    </recommendedName>
    <alternativeName>
        <fullName evidence="8">Cytochrome bc1 reductase complex subunit QcrA</fullName>
    </alternativeName>
</protein>
<evidence type="ECO:0000256" key="9">
    <source>
        <dbReference type="ARBA" id="ARBA00034078"/>
    </source>
</evidence>
<dbReference type="PROSITE" id="PS51296">
    <property type="entry name" value="RIESKE"/>
    <property type="match status" value="1"/>
</dbReference>
<dbReference type="STRING" id="1121387.GCA_000429885_00166"/>
<comment type="cofactor">
    <cofactor evidence="9">
        <name>[2Fe-2S] cluster</name>
        <dbReference type="ChEBI" id="CHEBI:190135"/>
    </cofactor>
</comment>
<dbReference type="PRINTS" id="PR00162">
    <property type="entry name" value="RIESKE"/>
</dbReference>
<evidence type="ECO:0000313" key="13">
    <source>
        <dbReference type="Proteomes" id="UP000242637"/>
    </source>
</evidence>
<sequence>MTLEQRQSAENRDMDRRTVLRGITGLGVSAATITILAACGASQPAAPKVDQAAVIAAVKKAVSEGKVPVGGAAFIEDPALVVTQPKKGSYMVFSSVCTHDGGIIDQMSDDGKLVCPKHGAQYDPATGQPVAGPAPAALQKFDVPVA</sequence>
<dbReference type="GO" id="GO:0051537">
    <property type="term" value="F:2 iron, 2 sulfur cluster binding"/>
    <property type="evidence" value="ECO:0007669"/>
    <property type="project" value="UniProtKB-KW"/>
</dbReference>
<dbReference type="SUPFAM" id="SSF50022">
    <property type="entry name" value="ISP domain"/>
    <property type="match status" value="1"/>
</dbReference>
<evidence type="ECO:0000259" key="11">
    <source>
        <dbReference type="PROSITE" id="PS51296"/>
    </source>
</evidence>
<dbReference type="InterPro" id="IPR017941">
    <property type="entry name" value="Rieske_2Fe-2S"/>
</dbReference>
<feature type="domain" description="Rieske" evidence="11">
    <location>
        <begin position="59"/>
        <end position="146"/>
    </location>
</feature>
<dbReference type="GO" id="GO:0046872">
    <property type="term" value="F:metal ion binding"/>
    <property type="evidence" value="ECO:0007669"/>
    <property type="project" value="UniProtKB-KW"/>
</dbReference>
<keyword evidence="10" id="KW-0472">Membrane</keyword>
<evidence type="ECO:0000256" key="2">
    <source>
        <dbReference type="ARBA" id="ARBA00015816"/>
    </source>
</evidence>
<dbReference type="GO" id="GO:0016020">
    <property type="term" value="C:membrane"/>
    <property type="evidence" value="ECO:0007669"/>
    <property type="project" value="InterPro"/>
</dbReference>
<evidence type="ECO:0000256" key="8">
    <source>
        <dbReference type="ARBA" id="ARBA00029586"/>
    </source>
</evidence>
<dbReference type="Gene3D" id="2.102.10.10">
    <property type="entry name" value="Rieske [2Fe-2S] iron-sulphur domain"/>
    <property type="match status" value="1"/>
</dbReference>
<keyword evidence="4" id="KW-0479">Metal-binding</keyword>
<evidence type="ECO:0000256" key="1">
    <source>
        <dbReference type="ARBA" id="ARBA00002494"/>
    </source>
</evidence>
<keyword evidence="3" id="KW-0001">2Fe-2S</keyword>
<name>A0A239VM07_9MICO</name>
<keyword evidence="10" id="KW-1133">Transmembrane helix</keyword>
<keyword evidence="12" id="KW-0560">Oxidoreductase</keyword>
<evidence type="ECO:0000256" key="5">
    <source>
        <dbReference type="ARBA" id="ARBA00023004"/>
    </source>
</evidence>
<evidence type="ECO:0000256" key="3">
    <source>
        <dbReference type="ARBA" id="ARBA00022714"/>
    </source>
</evidence>
<evidence type="ECO:0000256" key="10">
    <source>
        <dbReference type="SAM" id="Phobius"/>
    </source>
</evidence>
<keyword evidence="13" id="KW-1185">Reference proteome</keyword>
<evidence type="ECO:0000256" key="4">
    <source>
        <dbReference type="ARBA" id="ARBA00022723"/>
    </source>
</evidence>